<dbReference type="InterPro" id="IPR036287">
    <property type="entry name" value="Rv1873-like_sf"/>
</dbReference>
<dbReference type="SUPFAM" id="SSF140736">
    <property type="entry name" value="Rv1873-like"/>
    <property type="match status" value="1"/>
</dbReference>
<evidence type="ECO:0008006" key="4">
    <source>
        <dbReference type="Google" id="ProtNLM"/>
    </source>
</evidence>
<name>A0A1Q9F4L5_SYMMI</name>
<sequence>MRQAFPRKLFGLAAAGWAVRCQVATFAYVDKHNLQRFVDAQASPVYEGVRTELQSGKKKTHWMWFIFPQISGLGRSDKAIFYSIRSREEERNAHFTGCSVRGFEVILHASGSMKSAFPPADLSSLTLFDQVEAKKEFDSALQRFFDGKRDMRTLEILNEMAKDSDL</sequence>
<evidence type="ECO:0000313" key="2">
    <source>
        <dbReference type="EMBL" id="OLQ14635.1"/>
    </source>
</evidence>
<reference evidence="2 3" key="1">
    <citation type="submission" date="2016-02" db="EMBL/GenBank/DDBJ databases">
        <title>Genome analysis of coral dinoflagellate symbionts highlights evolutionary adaptations to a symbiotic lifestyle.</title>
        <authorList>
            <person name="Aranda M."/>
            <person name="Li Y."/>
            <person name="Liew Y.J."/>
            <person name="Baumgarten S."/>
            <person name="Simakov O."/>
            <person name="Wilson M."/>
            <person name="Piel J."/>
            <person name="Ashoor H."/>
            <person name="Bougouffa S."/>
            <person name="Bajic V.B."/>
            <person name="Ryu T."/>
            <person name="Ravasi T."/>
            <person name="Bayer T."/>
            <person name="Micklem G."/>
            <person name="Kim H."/>
            <person name="Bhak J."/>
            <person name="Lajeunesse T.C."/>
            <person name="Voolstra C.R."/>
        </authorList>
    </citation>
    <scope>NUCLEOTIDE SEQUENCE [LARGE SCALE GENOMIC DNA]</scope>
    <source>
        <strain evidence="2 3">CCMP2467</strain>
    </source>
</reference>
<feature type="chain" id="PRO_5012841898" description="Calpastatin" evidence="1">
    <location>
        <begin position="22"/>
        <end position="166"/>
    </location>
</feature>
<feature type="signal peptide" evidence="1">
    <location>
        <begin position="1"/>
        <end position="21"/>
    </location>
</feature>
<evidence type="ECO:0000256" key="1">
    <source>
        <dbReference type="SAM" id="SignalP"/>
    </source>
</evidence>
<organism evidence="2 3">
    <name type="scientific">Symbiodinium microadriaticum</name>
    <name type="common">Dinoflagellate</name>
    <name type="synonym">Zooxanthella microadriatica</name>
    <dbReference type="NCBI Taxonomy" id="2951"/>
    <lineage>
        <taxon>Eukaryota</taxon>
        <taxon>Sar</taxon>
        <taxon>Alveolata</taxon>
        <taxon>Dinophyceae</taxon>
        <taxon>Suessiales</taxon>
        <taxon>Symbiodiniaceae</taxon>
        <taxon>Symbiodinium</taxon>
    </lineage>
</organism>
<comment type="caution">
    <text evidence="2">The sequence shown here is derived from an EMBL/GenBank/DDBJ whole genome shotgun (WGS) entry which is preliminary data.</text>
</comment>
<dbReference type="OMA" id="LKFHSSM"/>
<dbReference type="EMBL" id="LSRX01000012">
    <property type="protein sequence ID" value="OLQ14635.1"/>
    <property type="molecule type" value="Genomic_DNA"/>
</dbReference>
<dbReference type="Proteomes" id="UP000186817">
    <property type="component" value="Unassembled WGS sequence"/>
</dbReference>
<dbReference type="OrthoDB" id="447037at2759"/>
<keyword evidence="3" id="KW-1185">Reference proteome</keyword>
<dbReference type="AlphaFoldDB" id="A0A1Q9F4L5"/>
<gene>
    <name evidence="2" type="ORF">AK812_SmicGene1163</name>
</gene>
<dbReference type="InterPro" id="IPR014937">
    <property type="entry name" value="DUF1810"/>
</dbReference>
<keyword evidence="1" id="KW-0732">Signal</keyword>
<proteinExistence type="predicted"/>
<dbReference type="Pfam" id="PF08837">
    <property type="entry name" value="DUF1810"/>
    <property type="match status" value="1"/>
</dbReference>
<dbReference type="Gene3D" id="1.25.40.380">
    <property type="entry name" value="Protein of unknown function DUF1810"/>
    <property type="match status" value="1"/>
</dbReference>
<evidence type="ECO:0000313" key="3">
    <source>
        <dbReference type="Proteomes" id="UP000186817"/>
    </source>
</evidence>
<protein>
    <recommendedName>
        <fullName evidence="4">Calpastatin</fullName>
    </recommendedName>
</protein>
<accession>A0A1Q9F4L5</accession>